<dbReference type="EMBL" id="AP035768">
    <property type="protein sequence ID" value="BFO14426.1"/>
    <property type="molecule type" value="Genomic_DNA"/>
</dbReference>
<reference evidence="2" key="2">
    <citation type="submission" date="2024-07" db="EMBL/GenBank/DDBJ databases">
        <title>Streptomyces haneummycinica sp. nov., a new antibiotic-producing actinobacterium isolated from marine sediment.</title>
        <authorList>
            <person name="Uemura M."/>
            <person name="Hamada M."/>
            <person name="Hirano S."/>
            <person name="Kobayashi K."/>
            <person name="Ohshiro T."/>
            <person name="Kobayashi T."/>
            <person name="Terahara T."/>
        </authorList>
    </citation>
    <scope>NUCLEOTIDE SEQUENCE</scope>
    <source>
        <strain evidence="2">KM77-8</strain>
    </source>
</reference>
<proteinExistence type="predicted"/>
<evidence type="ECO:0000256" key="1">
    <source>
        <dbReference type="SAM" id="MobiDB-lite"/>
    </source>
</evidence>
<feature type="compositionally biased region" description="Pro residues" evidence="1">
    <location>
        <begin position="92"/>
        <end position="103"/>
    </location>
</feature>
<accession>A0AAT9HAT8</accession>
<sequence>MRSGRAVKSAVTHEGTKTAGRAAVRHSLYAFNGGRIVARRAWDGRTGSRYERMIRAAEAAGNLEAAEEWEERLQRFRAARHHRRMDLLHSPSTPPRASPSVPA</sequence>
<evidence type="ECO:0000313" key="2">
    <source>
        <dbReference type="EMBL" id="BFO14426.1"/>
    </source>
</evidence>
<dbReference type="AlphaFoldDB" id="A0AAT9HAT8"/>
<protein>
    <submittedName>
        <fullName evidence="2">Uncharacterized protein</fullName>
    </submittedName>
</protein>
<feature type="region of interest" description="Disordered" evidence="1">
    <location>
        <begin position="84"/>
        <end position="103"/>
    </location>
</feature>
<reference evidence="2" key="1">
    <citation type="submission" date="2024-06" db="EMBL/GenBank/DDBJ databases">
        <authorList>
            <consortium name="consrtm"/>
            <person name="Uemura M."/>
            <person name="Terahara T."/>
        </authorList>
    </citation>
    <scope>NUCLEOTIDE SEQUENCE</scope>
    <source>
        <strain evidence="2">KM77-8</strain>
    </source>
</reference>
<name>A0AAT9HAT8_9ACTN</name>
<organism evidence="2">
    <name type="scientific">Streptomyces haneummycinicus</name>
    <dbReference type="NCBI Taxonomy" id="3074435"/>
    <lineage>
        <taxon>Bacteria</taxon>
        <taxon>Bacillati</taxon>
        <taxon>Actinomycetota</taxon>
        <taxon>Actinomycetes</taxon>
        <taxon>Kitasatosporales</taxon>
        <taxon>Streptomycetaceae</taxon>
        <taxon>Streptomyces</taxon>
    </lineage>
</organism>
<gene>
    <name evidence="2" type="ORF">SHKM778_08140</name>
</gene>